<evidence type="ECO:0000313" key="7">
    <source>
        <dbReference type="EMBL" id="ODQ67244.1"/>
    </source>
</evidence>
<feature type="compositionally biased region" description="Basic and acidic residues" evidence="4">
    <location>
        <begin position="290"/>
        <end position="302"/>
    </location>
</feature>
<feature type="repeat" description="Pumilio" evidence="3">
    <location>
        <begin position="926"/>
        <end position="964"/>
    </location>
</feature>
<feature type="compositionally biased region" description="Low complexity" evidence="4">
    <location>
        <begin position="543"/>
        <end position="560"/>
    </location>
</feature>
<dbReference type="Proteomes" id="UP000095009">
    <property type="component" value="Unassembled WGS sequence"/>
</dbReference>
<feature type="repeat" description="Pumilio" evidence="3">
    <location>
        <begin position="850"/>
        <end position="885"/>
    </location>
</feature>
<dbReference type="InterPro" id="IPR000504">
    <property type="entry name" value="RRM_dom"/>
</dbReference>
<dbReference type="PROSITE" id="PS50102">
    <property type="entry name" value="RRM"/>
    <property type="match status" value="1"/>
</dbReference>
<dbReference type="InterPro" id="IPR052645">
    <property type="entry name" value="Pumilio_domain_protein"/>
</dbReference>
<dbReference type="SUPFAM" id="SSF54928">
    <property type="entry name" value="RNA-binding domain, RBD"/>
    <property type="match status" value="1"/>
</dbReference>
<dbReference type="InterPro" id="IPR035979">
    <property type="entry name" value="RBD_domain_sf"/>
</dbReference>
<proteinExistence type="predicted"/>
<keyword evidence="1" id="KW-0677">Repeat</keyword>
<dbReference type="Gene3D" id="1.25.10.10">
    <property type="entry name" value="Leucine-rich Repeat Variant"/>
    <property type="match status" value="1"/>
</dbReference>
<keyword evidence="2" id="KW-0694">RNA-binding</keyword>
<evidence type="ECO:0000256" key="3">
    <source>
        <dbReference type="PROSITE-ProRule" id="PRU00317"/>
    </source>
</evidence>
<dbReference type="InterPro" id="IPR016024">
    <property type="entry name" value="ARM-type_fold"/>
</dbReference>
<keyword evidence="8" id="KW-1185">Reference proteome</keyword>
<dbReference type="Pfam" id="PF00806">
    <property type="entry name" value="PUF"/>
    <property type="match status" value="3"/>
</dbReference>
<feature type="compositionally biased region" description="Low complexity" evidence="4">
    <location>
        <begin position="53"/>
        <end position="64"/>
    </location>
</feature>
<dbReference type="SMART" id="SM00025">
    <property type="entry name" value="Pumilio"/>
    <property type="match status" value="6"/>
</dbReference>
<evidence type="ECO:0000259" key="5">
    <source>
        <dbReference type="PROSITE" id="PS50102"/>
    </source>
</evidence>
<feature type="domain" description="PUM-HD" evidence="6">
    <location>
        <begin position="782"/>
        <end position="1192"/>
    </location>
</feature>
<feature type="compositionally biased region" description="Polar residues" evidence="4">
    <location>
        <begin position="230"/>
        <end position="253"/>
    </location>
</feature>
<dbReference type="EMBL" id="KV454407">
    <property type="protein sequence ID" value="ODQ67244.1"/>
    <property type="molecule type" value="Genomic_DNA"/>
</dbReference>
<evidence type="ECO:0000313" key="8">
    <source>
        <dbReference type="Proteomes" id="UP000095009"/>
    </source>
</evidence>
<sequence>MWDSAPSFAPISNSSSPDPSSSMHSSTLESSNSQGIRSRARAGTLPSRFSSMNPNINLNPLNTNKDSVQSRGQPAMGSLALLSPEDSASMRTMGSDLTNLSLSNDVASSRGQISSLTKSPGSMTSLSSIAQNHSFLSNNNESYHSVKEFPTALDSINSAQSLNTIATSTSPSSSPTSNILISSEPIISESQSLSYPLTPARFRSGSLSRLPDTSPLYNSTRRSSSIWSSGHNNCQNKSPLQNLTVSSTGTRDTNLFDVSLGTNNQRSLSPSGSTGSLSSSSVIGSTTTKPNDEHSLRTDITRMRSYTLGSNSAPRNVYADPSYDNQHLRHQKEQQKLLLEQQILLQRQQDQQQLKYQQQLLDLQQQRFQSIIGNGSGGSPSGNVVSSTRDHVLNNRPRSLTTSVYEQHPPTKSSDYNINRSLDLGTSLPGSASLSHTNTASLVLTQSNLQHQQLQSQSPQKQYLKTYQPHTHQNIAQVEHQTLSQTPSTGSLNLMGNSVESAIPNCQYFRGSSRSPPSRSSSSFTLDNSVDGVYFASRQASGTSESLQSPSQLSSIPSTTQNLNSTSSLTLAQIGPTRSLWIGNLPNTITPEFLSPIFSPFGPMESIRILNHKNCGFINFENIQSSINALNVISGKELFKGLGVCKVGFAKVIENLNSSNSENSQSQSQSQSQSLLKERKIESHDYQPVGSSERLASDGKPMTEYTIADKSNDTKKGTGSILLPESVSINSQLEVHNETIDNLALGENLPRLIEICQDFIFHNKNGTATTVVGDGQHTDQNERDEVMQQVQNLIDNSMKFDNFEVAIPSIPEYTSSNLSCREFDAPRLRAIRKKIDNGISQQEIDDIAIEMIDEIVDLSYDYLGNTVVQKLFDNCSKVVKDILVKYLGPYLASIGIHKNGTWAAQKIINNCDQLDDYHQMKIITSELHRFMVPLFNDQFGNYVIQCCLKFEWPWNNFIFETILSQFWSIASDRFGSRAIRACLESVHISSSQVILISSLIAYYSVDLATNINGALLLTWYIDTCNLSNRHSILAPILAKDLVKLATHKLASLTILKVASNRNEPEARKIIFDALFKEVLQSVENETAGFNCNEISTLERILLDKVNGPTFVCKILTSTPYIREYDINDGSMFVTPNGDSAINNEALTPPETASLSSYPEIIKIIRDILFKIKALPGMGNGYRRLMEEVGLNTRSNGGNNGNNQVHQSKNDSKRNNFHQRGFSNGGMYENYNYNNSSNINNMEFGNNNTNQYLVNMNMHSVGVMNSNMNNSNMNMKLNGMNMDLTNMDYMKPVNSMHTINSLSQVGMPIFNGLNQMNYPNMGIQQLQQRQQMDSMNNFNTPVNMQMNMNYGHNNMDINNDRAMQRGMIQVQQQQQQQSSQLDSNYYYGDNSFGRSPARVDQLQIHSEEQTNEMTQQQYLNQQVHQNHQPYKQFQ</sequence>
<evidence type="ECO:0000256" key="2">
    <source>
        <dbReference type="PROSITE-ProRule" id="PRU00176"/>
    </source>
</evidence>
<feature type="compositionally biased region" description="Basic and acidic residues" evidence="4">
    <location>
        <begin position="676"/>
        <end position="685"/>
    </location>
</feature>
<dbReference type="Gene3D" id="3.30.70.330">
    <property type="match status" value="1"/>
</dbReference>
<dbReference type="SMART" id="SM00360">
    <property type="entry name" value="RRM"/>
    <property type="match status" value="1"/>
</dbReference>
<dbReference type="GO" id="GO:0000288">
    <property type="term" value="P:nuclear-transcribed mRNA catabolic process, deadenylation-dependent decay"/>
    <property type="evidence" value="ECO:0007669"/>
    <property type="project" value="TreeGrafter"/>
</dbReference>
<dbReference type="PROSITE" id="PS50302">
    <property type="entry name" value="PUM"/>
    <property type="match status" value="2"/>
</dbReference>
<feature type="region of interest" description="Disordered" evidence="4">
    <location>
        <begin position="658"/>
        <end position="719"/>
    </location>
</feature>
<feature type="region of interest" description="Disordered" evidence="4">
    <location>
        <begin position="1"/>
        <end position="73"/>
    </location>
</feature>
<feature type="compositionally biased region" description="Low complexity" evidence="4">
    <location>
        <begin position="1368"/>
        <end position="1379"/>
    </location>
</feature>
<evidence type="ECO:0000256" key="1">
    <source>
        <dbReference type="ARBA" id="ARBA00022737"/>
    </source>
</evidence>
<name>A0A1E3PPT2_9ASCO</name>
<dbReference type="STRING" id="857566.A0A1E3PPT2"/>
<protein>
    <recommendedName>
        <fullName evidence="9">ARM repeat-containing protein</fullName>
    </recommendedName>
</protein>
<gene>
    <name evidence="7" type="ORF">NADFUDRAFT_49681</name>
</gene>
<dbReference type="PANTHER" id="PTHR47093:SF1">
    <property type="entry name" value="PROTEIN JSN1-RELATED"/>
    <property type="match status" value="1"/>
</dbReference>
<dbReference type="InterPro" id="IPR001313">
    <property type="entry name" value="Pumilio_RNA-bd_rpt"/>
</dbReference>
<dbReference type="InterPro" id="IPR012677">
    <property type="entry name" value="Nucleotide-bd_a/b_plait_sf"/>
</dbReference>
<feature type="compositionally biased region" description="Low complexity" evidence="4">
    <location>
        <begin position="267"/>
        <end position="288"/>
    </location>
</feature>
<feature type="compositionally biased region" description="Low complexity" evidence="4">
    <location>
        <begin position="658"/>
        <end position="675"/>
    </location>
</feature>
<dbReference type="InterPro" id="IPR011989">
    <property type="entry name" value="ARM-like"/>
</dbReference>
<dbReference type="GO" id="GO:0003729">
    <property type="term" value="F:mRNA binding"/>
    <property type="evidence" value="ECO:0007669"/>
    <property type="project" value="UniProtKB-ARBA"/>
</dbReference>
<feature type="domain" description="RRM" evidence="5">
    <location>
        <begin position="578"/>
        <end position="652"/>
    </location>
</feature>
<dbReference type="PANTHER" id="PTHR47093">
    <property type="entry name" value="PROTEIN JSN1-RELATED"/>
    <property type="match status" value="1"/>
</dbReference>
<feature type="region of interest" description="Disordered" evidence="4">
    <location>
        <begin position="1367"/>
        <end position="1391"/>
    </location>
</feature>
<accession>A0A1E3PPT2</accession>
<reference evidence="7 8" key="1">
    <citation type="journal article" date="2016" name="Proc. Natl. Acad. Sci. U.S.A.">
        <title>Comparative genomics of biotechnologically important yeasts.</title>
        <authorList>
            <person name="Riley R."/>
            <person name="Haridas S."/>
            <person name="Wolfe K.H."/>
            <person name="Lopes M.R."/>
            <person name="Hittinger C.T."/>
            <person name="Goeker M."/>
            <person name="Salamov A.A."/>
            <person name="Wisecaver J.H."/>
            <person name="Long T.M."/>
            <person name="Calvey C.H."/>
            <person name="Aerts A.L."/>
            <person name="Barry K.W."/>
            <person name="Choi C."/>
            <person name="Clum A."/>
            <person name="Coughlan A.Y."/>
            <person name="Deshpande S."/>
            <person name="Douglass A.P."/>
            <person name="Hanson S.J."/>
            <person name="Klenk H.-P."/>
            <person name="LaButti K.M."/>
            <person name="Lapidus A."/>
            <person name="Lindquist E.A."/>
            <person name="Lipzen A.M."/>
            <person name="Meier-Kolthoff J.P."/>
            <person name="Ohm R.A."/>
            <person name="Otillar R.P."/>
            <person name="Pangilinan J.L."/>
            <person name="Peng Y."/>
            <person name="Rokas A."/>
            <person name="Rosa C.A."/>
            <person name="Scheuner C."/>
            <person name="Sibirny A.A."/>
            <person name="Slot J.C."/>
            <person name="Stielow J.B."/>
            <person name="Sun H."/>
            <person name="Kurtzman C.P."/>
            <person name="Blackwell M."/>
            <person name="Grigoriev I.V."/>
            <person name="Jeffries T.W."/>
        </authorList>
    </citation>
    <scope>NUCLEOTIDE SEQUENCE [LARGE SCALE GENOMIC DNA]</scope>
    <source>
        <strain evidence="7 8">DSM 6958</strain>
    </source>
</reference>
<feature type="region of interest" description="Disordered" evidence="4">
    <location>
        <begin position="541"/>
        <end position="560"/>
    </location>
</feature>
<dbReference type="OrthoDB" id="2017782at2759"/>
<evidence type="ECO:0000259" key="6">
    <source>
        <dbReference type="PROSITE" id="PS50303"/>
    </source>
</evidence>
<evidence type="ECO:0008006" key="9">
    <source>
        <dbReference type="Google" id="ProtNLM"/>
    </source>
</evidence>
<evidence type="ECO:0000256" key="4">
    <source>
        <dbReference type="SAM" id="MobiDB-lite"/>
    </source>
</evidence>
<feature type="compositionally biased region" description="Low complexity" evidence="4">
    <location>
        <begin position="219"/>
        <end position="229"/>
    </location>
</feature>
<dbReference type="InterPro" id="IPR033133">
    <property type="entry name" value="PUM-HD"/>
</dbReference>
<feature type="region of interest" description="Disordered" evidence="4">
    <location>
        <begin position="201"/>
        <end position="322"/>
    </location>
</feature>
<dbReference type="SUPFAM" id="SSF48371">
    <property type="entry name" value="ARM repeat"/>
    <property type="match status" value="1"/>
</dbReference>
<feature type="region of interest" description="Disordered" evidence="4">
    <location>
        <begin position="1192"/>
        <end position="1220"/>
    </location>
</feature>
<feature type="compositionally biased region" description="Low complexity" evidence="4">
    <location>
        <begin position="10"/>
        <end position="33"/>
    </location>
</feature>
<dbReference type="PROSITE" id="PS50303">
    <property type="entry name" value="PUM_HD"/>
    <property type="match status" value="1"/>
</dbReference>
<dbReference type="Pfam" id="PF00076">
    <property type="entry name" value="RRM_1"/>
    <property type="match status" value="1"/>
</dbReference>
<organism evidence="7 8">
    <name type="scientific">Nadsonia fulvescens var. elongata DSM 6958</name>
    <dbReference type="NCBI Taxonomy" id="857566"/>
    <lineage>
        <taxon>Eukaryota</taxon>
        <taxon>Fungi</taxon>
        <taxon>Dikarya</taxon>
        <taxon>Ascomycota</taxon>
        <taxon>Saccharomycotina</taxon>
        <taxon>Dipodascomycetes</taxon>
        <taxon>Dipodascales</taxon>
        <taxon>Dipodascales incertae sedis</taxon>
        <taxon>Nadsonia</taxon>
    </lineage>
</organism>